<dbReference type="eggNOG" id="ENOG5033Q5A">
    <property type="taxonomic scope" value="Bacteria"/>
</dbReference>
<keyword evidence="2" id="KW-1185">Reference proteome</keyword>
<dbReference type="AlphaFoldDB" id="A0A1I2K4Y6"/>
<dbReference type="STRING" id="1529.SAMN04487885_10497"/>
<gene>
    <name evidence="1" type="ORF">SAMN04487885_10497</name>
</gene>
<dbReference type="PANTHER" id="PTHR37305">
    <property type="entry name" value="INTEGRAL MEMBRANE PROTEIN-RELATED"/>
    <property type="match status" value="1"/>
</dbReference>
<evidence type="ECO:0008006" key="3">
    <source>
        <dbReference type="Google" id="ProtNLM"/>
    </source>
</evidence>
<proteinExistence type="predicted"/>
<sequence length="321" mass="37360">MLKWELKKIYKNKSFLAILIILLFNVLAMTFFNPEFNYNEEKKSHYDNVKNLREISTLKYNENLDKDAKDLSKMAYDKLQKDSGDEYKNTYFYKIFYFRISNALINISMSIIILIIFSNIYVKERLSKIDTILLSSKKKFNVLYSKLGMALIIPTFIYLTYIVIIGIITAMQYGFPNMGYLQAYRIVENPVFLQGSITINQYLILTVLTIIALYVEFSLFTSMCSFLSKDSISSIVSATVILILFKVLSEAKFLAKEVLKLLNNINFVDTFRNPQIYIGTYKGSIILLNNTLDLYYLCYLILVIFIILGIAVNIYIFKKVF</sequence>
<accession>A0A1I2K4Y6</accession>
<dbReference type="EMBL" id="FOOE01000004">
    <property type="protein sequence ID" value="SFF61493.1"/>
    <property type="molecule type" value="Genomic_DNA"/>
</dbReference>
<dbReference type="Proteomes" id="UP000182135">
    <property type="component" value="Unassembled WGS sequence"/>
</dbReference>
<evidence type="ECO:0000313" key="1">
    <source>
        <dbReference type="EMBL" id="SFF61493.1"/>
    </source>
</evidence>
<reference evidence="1 2" key="1">
    <citation type="submission" date="2016-10" db="EMBL/GenBank/DDBJ databases">
        <authorList>
            <person name="de Groot N.N."/>
        </authorList>
    </citation>
    <scope>NUCLEOTIDE SEQUENCE [LARGE SCALE GENOMIC DNA]</scope>
    <source>
        <strain evidence="1 2">NLAE-zl-G419</strain>
    </source>
</reference>
<dbReference type="RefSeq" id="WP_027637472.1">
    <property type="nucleotide sequence ID" value="NZ_FOOE01000004.1"/>
</dbReference>
<dbReference type="PANTHER" id="PTHR37305:SF1">
    <property type="entry name" value="MEMBRANE PROTEIN"/>
    <property type="match status" value="1"/>
</dbReference>
<evidence type="ECO:0000313" key="2">
    <source>
        <dbReference type="Proteomes" id="UP000182135"/>
    </source>
</evidence>
<dbReference type="OrthoDB" id="1908801at2"/>
<protein>
    <recommendedName>
        <fullName evidence="3">ABC-2 family transporter protein</fullName>
    </recommendedName>
</protein>
<name>A0A1I2K4Y6_9CLOT</name>
<organism evidence="1 2">
    <name type="scientific">Clostridium cadaveris</name>
    <dbReference type="NCBI Taxonomy" id="1529"/>
    <lineage>
        <taxon>Bacteria</taxon>
        <taxon>Bacillati</taxon>
        <taxon>Bacillota</taxon>
        <taxon>Clostridia</taxon>
        <taxon>Eubacteriales</taxon>
        <taxon>Clostridiaceae</taxon>
        <taxon>Clostridium</taxon>
    </lineage>
</organism>